<evidence type="ECO:0000313" key="3">
    <source>
        <dbReference type="Proteomes" id="UP001183410"/>
    </source>
</evidence>
<organism evidence="2 3">
    <name type="scientific">Streptomyces chisholmiae</name>
    <dbReference type="NCBI Taxonomy" id="3075540"/>
    <lineage>
        <taxon>Bacteria</taxon>
        <taxon>Bacillati</taxon>
        <taxon>Actinomycetota</taxon>
        <taxon>Actinomycetes</taxon>
        <taxon>Kitasatosporales</taxon>
        <taxon>Streptomycetaceae</taxon>
        <taxon>Streptomyces</taxon>
    </lineage>
</organism>
<accession>A0ABU2JQQ9</accession>
<evidence type="ECO:0000313" key="2">
    <source>
        <dbReference type="EMBL" id="MDT0267320.1"/>
    </source>
</evidence>
<name>A0ABU2JQQ9_9ACTN</name>
<proteinExistence type="predicted"/>
<protein>
    <submittedName>
        <fullName evidence="2">Uncharacterized protein</fullName>
    </submittedName>
</protein>
<keyword evidence="3" id="KW-1185">Reference proteome</keyword>
<feature type="chain" id="PRO_5045135244" evidence="1">
    <location>
        <begin position="32"/>
        <end position="121"/>
    </location>
</feature>
<feature type="signal peptide" evidence="1">
    <location>
        <begin position="1"/>
        <end position="31"/>
    </location>
</feature>
<keyword evidence="1" id="KW-0732">Signal</keyword>
<dbReference type="Proteomes" id="UP001183410">
    <property type="component" value="Unassembled WGS sequence"/>
</dbReference>
<gene>
    <name evidence="2" type="ORF">RM844_13600</name>
</gene>
<evidence type="ECO:0000256" key="1">
    <source>
        <dbReference type="SAM" id="SignalP"/>
    </source>
</evidence>
<reference evidence="3" key="1">
    <citation type="submission" date="2023-07" db="EMBL/GenBank/DDBJ databases">
        <title>30 novel species of actinomycetes from the DSMZ collection.</title>
        <authorList>
            <person name="Nouioui I."/>
        </authorList>
    </citation>
    <scope>NUCLEOTIDE SEQUENCE [LARGE SCALE GENOMIC DNA]</scope>
    <source>
        <strain evidence="3">DSM 44915</strain>
    </source>
</reference>
<comment type="caution">
    <text evidence="2">The sequence shown here is derived from an EMBL/GenBank/DDBJ whole genome shotgun (WGS) entry which is preliminary data.</text>
</comment>
<dbReference type="EMBL" id="JAVREO010000007">
    <property type="protein sequence ID" value="MDT0267320.1"/>
    <property type="molecule type" value="Genomic_DNA"/>
</dbReference>
<dbReference type="RefSeq" id="WP_311667380.1">
    <property type="nucleotide sequence ID" value="NZ_JAVREO010000007.1"/>
</dbReference>
<sequence>MTALPRNRVRAVAATAAAVLLGLAGAGQAAAAPGGATLHTGPELTGAAIDLDLADAGTCQALPEPARSGVNLSGQDVTLYFHADCRPGAPGGGGDLTYVLGGLHTGTFPYPALSYRVAPAN</sequence>